<dbReference type="SUPFAM" id="SSF51182">
    <property type="entry name" value="RmlC-like cupins"/>
    <property type="match status" value="1"/>
</dbReference>
<dbReference type="InterPro" id="IPR013096">
    <property type="entry name" value="Cupin_2"/>
</dbReference>
<sequence length="131" mass="13956">MRALLGLLLFAVPAVAAPSVAPLANTDKTVIGQTITAPEHPTVISTLITFQPGDKTVVHKHPWPHYGYMLEGVLTVTNTETGKSFEVKPGEFLVEMQNTAHYGENRGTVPAKMLIVDTVPAGLTSNSVPVP</sequence>
<feature type="domain" description="Cupin type-2" evidence="2">
    <location>
        <begin position="47"/>
        <end position="116"/>
    </location>
</feature>
<dbReference type="Proteomes" id="UP001499951">
    <property type="component" value="Unassembled WGS sequence"/>
</dbReference>
<keyword evidence="1" id="KW-0732">Signal</keyword>
<dbReference type="EMBL" id="BAAADD010000007">
    <property type="protein sequence ID" value="GAA0577981.1"/>
    <property type="molecule type" value="Genomic_DNA"/>
</dbReference>
<protein>
    <recommendedName>
        <fullName evidence="2">Cupin type-2 domain-containing protein</fullName>
    </recommendedName>
</protein>
<organism evidence="3 4">
    <name type="scientific">Rhizomicrobium electricum</name>
    <dbReference type="NCBI Taxonomy" id="480070"/>
    <lineage>
        <taxon>Bacteria</taxon>
        <taxon>Pseudomonadati</taxon>
        <taxon>Pseudomonadota</taxon>
        <taxon>Alphaproteobacteria</taxon>
        <taxon>Micropepsales</taxon>
        <taxon>Micropepsaceae</taxon>
        <taxon>Rhizomicrobium</taxon>
    </lineage>
</organism>
<dbReference type="Pfam" id="PF07883">
    <property type="entry name" value="Cupin_2"/>
    <property type="match status" value="1"/>
</dbReference>
<gene>
    <name evidence="3" type="ORF">GCM10008942_28600</name>
</gene>
<proteinExistence type="predicted"/>
<accession>A0ABN1EZ14</accession>
<dbReference type="InterPro" id="IPR014710">
    <property type="entry name" value="RmlC-like_jellyroll"/>
</dbReference>
<comment type="caution">
    <text evidence="3">The sequence shown here is derived from an EMBL/GenBank/DDBJ whole genome shotgun (WGS) entry which is preliminary data.</text>
</comment>
<reference evidence="3 4" key="1">
    <citation type="journal article" date="2019" name="Int. J. Syst. Evol. Microbiol.">
        <title>The Global Catalogue of Microorganisms (GCM) 10K type strain sequencing project: providing services to taxonomists for standard genome sequencing and annotation.</title>
        <authorList>
            <consortium name="The Broad Institute Genomics Platform"/>
            <consortium name="The Broad Institute Genome Sequencing Center for Infectious Disease"/>
            <person name="Wu L."/>
            <person name="Ma J."/>
        </authorList>
    </citation>
    <scope>NUCLEOTIDE SEQUENCE [LARGE SCALE GENOMIC DNA]</scope>
    <source>
        <strain evidence="3 4">JCM 15089</strain>
    </source>
</reference>
<evidence type="ECO:0000313" key="3">
    <source>
        <dbReference type="EMBL" id="GAA0577981.1"/>
    </source>
</evidence>
<evidence type="ECO:0000259" key="2">
    <source>
        <dbReference type="Pfam" id="PF07883"/>
    </source>
</evidence>
<dbReference type="CDD" id="cd02236">
    <property type="entry name" value="cupin_CV2614-like"/>
    <property type="match status" value="1"/>
</dbReference>
<name>A0ABN1EZ14_9PROT</name>
<evidence type="ECO:0000313" key="4">
    <source>
        <dbReference type="Proteomes" id="UP001499951"/>
    </source>
</evidence>
<dbReference type="RefSeq" id="WP_166936084.1">
    <property type="nucleotide sequence ID" value="NZ_BAAADD010000007.1"/>
</dbReference>
<evidence type="ECO:0000256" key="1">
    <source>
        <dbReference type="SAM" id="SignalP"/>
    </source>
</evidence>
<feature type="signal peptide" evidence="1">
    <location>
        <begin position="1"/>
        <end position="16"/>
    </location>
</feature>
<feature type="chain" id="PRO_5045310791" description="Cupin type-2 domain-containing protein" evidence="1">
    <location>
        <begin position="17"/>
        <end position="131"/>
    </location>
</feature>
<keyword evidence="4" id="KW-1185">Reference proteome</keyword>
<dbReference type="Gene3D" id="2.60.120.10">
    <property type="entry name" value="Jelly Rolls"/>
    <property type="match status" value="1"/>
</dbReference>
<dbReference type="InterPro" id="IPR011051">
    <property type="entry name" value="RmlC_Cupin_sf"/>
</dbReference>